<dbReference type="PANTHER" id="PTHR42801:SF4">
    <property type="entry name" value="AHPC_TSA FAMILY PROTEIN"/>
    <property type="match status" value="1"/>
</dbReference>
<dbReference type="EMBL" id="OB703117">
    <property type="protein sequence ID" value="CAD7238525.1"/>
    <property type="molecule type" value="Genomic_DNA"/>
</dbReference>
<organism evidence="12">
    <name type="scientific">Cyprideis torosa</name>
    <dbReference type="NCBI Taxonomy" id="163714"/>
    <lineage>
        <taxon>Eukaryota</taxon>
        <taxon>Metazoa</taxon>
        <taxon>Ecdysozoa</taxon>
        <taxon>Arthropoda</taxon>
        <taxon>Crustacea</taxon>
        <taxon>Oligostraca</taxon>
        <taxon>Ostracoda</taxon>
        <taxon>Podocopa</taxon>
        <taxon>Podocopida</taxon>
        <taxon>Cytherocopina</taxon>
        <taxon>Cytheroidea</taxon>
        <taxon>Cytherideidae</taxon>
        <taxon>Cyprideis</taxon>
    </lineage>
</organism>
<evidence type="ECO:0000256" key="5">
    <source>
        <dbReference type="ARBA" id="ARBA00023002"/>
    </source>
</evidence>
<sequence>MTTPAVDQPVDDFEAPLTSDKTFRLSDYQGKNLVLYFYPKDSTPGCTTEGQDFRDAYAEFQAADTEIVGISRDGLKAHENFKAKQSFPFELISDKEEAVCNLFDVIKMKNMYGRQEHDVFLPMVVLEELDKGKKGVSEVARNVRQVSRFLDELIKAEEDQSLSQGVSLDANHIFSNSHVATTPRKHESRYANFH</sequence>
<evidence type="ECO:0000256" key="7">
    <source>
        <dbReference type="ARBA" id="ARBA00023284"/>
    </source>
</evidence>
<dbReference type="CDD" id="cd03017">
    <property type="entry name" value="PRX_BCP"/>
    <property type="match status" value="1"/>
</dbReference>
<dbReference type="Pfam" id="PF00578">
    <property type="entry name" value="AhpC-TSA"/>
    <property type="match status" value="1"/>
</dbReference>
<keyword evidence="4" id="KW-0049">Antioxidant</keyword>
<reference evidence="12" key="1">
    <citation type="submission" date="2020-11" db="EMBL/GenBank/DDBJ databases">
        <authorList>
            <person name="Tran Van P."/>
        </authorList>
    </citation>
    <scope>NUCLEOTIDE SEQUENCE</scope>
</reference>
<dbReference type="AlphaFoldDB" id="A0A7R8ZVX9"/>
<keyword evidence="6" id="KW-1015">Disulfide bond</keyword>
<dbReference type="GO" id="GO:0034599">
    <property type="term" value="P:cellular response to oxidative stress"/>
    <property type="evidence" value="ECO:0007669"/>
    <property type="project" value="TreeGrafter"/>
</dbReference>
<accession>A0A7R8ZVX9</accession>
<evidence type="ECO:0000313" key="12">
    <source>
        <dbReference type="EMBL" id="CAD7238525.1"/>
    </source>
</evidence>
<dbReference type="OrthoDB" id="6778355at2759"/>
<evidence type="ECO:0000256" key="4">
    <source>
        <dbReference type="ARBA" id="ARBA00022862"/>
    </source>
</evidence>
<evidence type="ECO:0000256" key="6">
    <source>
        <dbReference type="ARBA" id="ARBA00023157"/>
    </source>
</evidence>
<evidence type="ECO:0000256" key="8">
    <source>
        <dbReference type="ARBA" id="ARBA00032824"/>
    </source>
</evidence>
<evidence type="ECO:0000256" key="2">
    <source>
        <dbReference type="ARBA" id="ARBA00013017"/>
    </source>
</evidence>
<name>A0A7R8ZVX9_9CRUS</name>
<evidence type="ECO:0000256" key="9">
    <source>
        <dbReference type="ARBA" id="ARBA00038489"/>
    </source>
</evidence>
<dbReference type="GO" id="GO:0045454">
    <property type="term" value="P:cell redox homeostasis"/>
    <property type="evidence" value="ECO:0007669"/>
    <property type="project" value="TreeGrafter"/>
</dbReference>
<dbReference type="Gene3D" id="3.40.30.10">
    <property type="entry name" value="Glutaredoxin"/>
    <property type="match status" value="1"/>
</dbReference>
<evidence type="ECO:0000256" key="10">
    <source>
        <dbReference type="ARBA" id="ARBA00049091"/>
    </source>
</evidence>
<dbReference type="PROSITE" id="PS51352">
    <property type="entry name" value="THIOREDOXIN_2"/>
    <property type="match status" value="1"/>
</dbReference>
<dbReference type="EC" id="1.11.1.24" evidence="2"/>
<dbReference type="FunFam" id="3.40.30.10:FF:000007">
    <property type="entry name" value="Thioredoxin-dependent thiol peroxidase"/>
    <property type="match status" value="1"/>
</dbReference>
<comment type="subunit">
    <text evidence="1">Monomer.</text>
</comment>
<proteinExistence type="inferred from homology"/>
<dbReference type="InterPro" id="IPR013766">
    <property type="entry name" value="Thioredoxin_domain"/>
</dbReference>
<comment type="catalytic activity">
    <reaction evidence="10">
        <text>a hydroperoxide + [thioredoxin]-dithiol = an alcohol + [thioredoxin]-disulfide + H2O</text>
        <dbReference type="Rhea" id="RHEA:62620"/>
        <dbReference type="Rhea" id="RHEA-COMP:10698"/>
        <dbReference type="Rhea" id="RHEA-COMP:10700"/>
        <dbReference type="ChEBI" id="CHEBI:15377"/>
        <dbReference type="ChEBI" id="CHEBI:29950"/>
        <dbReference type="ChEBI" id="CHEBI:30879"/>
        <dbReference type="ChEBI" id="CHEBI:35924"/>
        <dbReference type="ChEBI" id="CHEBI:50058"/>
        <dbReference type="EC" id="1.11.1.24"/>
    </reaction>
</comment>
<dbReference type="InterPro" id="IPR036249">
    <property type="entry name" value="Thioredoxin-like_sf"/>
</dbReference>
<keyword evidence="5" id="KW-0560">Oxidoreductase</keyword>
<evidence type="ECO:0000256" key="3">
    <source>
        <dbReference type="ARBA" id="ARBA00022559"/>
    </source>
</evidence>
<feature type="domain" description="Thioredoxin" evidence="11">
    <location>
        <begin position="4"/>
        <end position="155"/>
    </location>
</feature>
<dbReference type="InterPro" id="IPR050924">
    <property type="entry name" value="Peroxiredoxin_BCP/PrxQ"/>
</dbReference>
<comment type="similarity">
    <text evidence="9">Belongs to the peroxiredoxin family. BCP/PrxQ subfamily.</text>
</comment>
<feature type="non-terminal residue" evidence="12">
    <location>
        <position position="1"/>
    </location>
</feature>
<keyword evidence="7" id="KW-0676">Redox-active center</keyword>
<dbReference type="GO" id="GO:0005737">
    <property type="term" value="C:cytoplasm"/>
    <property type="evidence" value="ECO:0007669"/>
    <property type="project" value="TreeGrafter"/>
</dbReference>
<protein>
    <recommendedName>
        <fullName evidence="2">thioredoxin-dependent peroxiredoxin</fullName>
        <ecNumber evidence="2">1.11.1.24</ecNumber>
    </recommendedName>
    <alternativeName>
        <fullName evidence="8">Thioredoxin peroxidase</fullName>
    </alternativeName>
</protein>
<keyword evidence="3" id="KW-0575">Peroxidase</keyword>
<evidence type="ECO:0000259" key="11">
    <source>
        <dbReference type="PROSITE" id="PS51352"/>
    </source>
</evidence>
<evidence type="ECO:0000256" key="1">
    <source>
        <dbReference type="ARBA" id="ARBA00011245"/>
    </source>
</evidence>
<dbReference type="InterPro" id="IPR000866">
    <property type="entry name" value="AhpC/TSA"/>
</dbReference>
<dbReference type="GO" id="GO:0008379">
    <property type="term" value="F:thioredoxin peroxidase activity"/>
    <property type="evidence" value="ECO:0007669"/>
    <property type="project" value="TreeGrafter"/>
</dbReference>
<dbReference type="PANTHER" id="PTHR42801">
    <property type="entry name" value="THIOREDOXIN-DEPENDENT PEROXIDE REDUCTASE"/>
    <property type="match status" value="1"/>
</dbReference>
<gene>
    <name evidence="12" type="ORF">CTOB1V02_LOCUS16340</name>
</gene>
<dbReference type="SUPFAM" id="SSF52833">
    <property type="entry name" value="Thioredoxin-like"/>
    <property type="match status" value="1"/>
</dbReference>